<keyword evidence="2" id="KW-1185">Reference proteome</keyword>
<proteinExistence type="predicted"/>
<dbReference type="EMBL" id="BPLQ01000229">
    <property type="protein sequence ID" value="GIX69070.1"/>
    <property type="molecule type" value="Genomic_DNA"/>
</dbReference>
<gene>
    <name evidence="1" type="ORF">CDAR_8961</name>
</gene>
<evidence type="ECO:0000313" key="1">
    <source>
        <dbReference type="EMBL" id="GIX69070.1"/>
    </source>
</evidence>
<evidence type="ECO:0000313" key="2">
    <source>
        <dbReference type="Proteomes" id="UP001054837"/>
    </source>
</evidence>
<reference evidence="1 2" key="1">
    <citation type="submission" date="2021-06" db="EMBL/GenBank/DDBJ databases">
        <title>Caerostris darwini draft genome.</title>
        <authorList>
            <person name="Kono N."/>
            <person name="Arakawa K."/>
        </authorList>
    </citation>
    <scope>NUCLEOTIDE SEQUENCE [LARGE SCALE GENOMIC DNA]</scope>
</reference>
<name>A0AAV4MA14_9ARAC</name>
<protein>
    <submittedName>
        <fullName evidence="1">Uncharacterized protein</fullName>
    </submittedName>
</protein>
<sequence length="114" mass="12949">MRRNNIIQKFLRWNTEEDIPFIVTEPIKEAMLKPAEDQLCPGSPVKAGFWITQKGIETDPEIFASQSIPPLKSVKEVQCNFQACSFICSSFRVCIQNFDGISRPLVDLTKTKSL</sequence>
<organism evidence="1 2">
    <name type="scientific">Caerostris darwini</name>
    <dbReference type="NCBI Taxonomy" id="1538125"/>
    <lineage>
        <taxon>Eukaryota</taxon>
        <taxon>Metazoa</taxon>
        <taxon>Ecdysozoa</taxon>
        <taxon>Arthropoda</taxon>
        <taxon>Chelicerata</taxon>
        <taxon>Arachnida</taxon>
        <taxon>Araneae</taxon>
        <taxon>Araneomorphae</taxon>
        <taxon>Entelegynae</taxon>
        <taxon>Araneoidea</taxon>
        <taxon>Araneidae</taxon>
        <taxon>Caerostris</taxon>
    </lineage>
</organism>
<dbReference type="AlphaFoldDB" id="A0AAV4MA14"/>
<dbReference type="Proteomes" id="UP001054837">
    <property type="component" value="Unassembled WGS sequence"/>
</dbReference>
<accession>A0AAV4MA14</accession>
<comment type="caution">
    <text evidence="1">The sequence shown here is derived from an EMBL/GenBank/DDBJ whole genome shotgun (WGS) entry which is preliminary data.</text>
</comment>